<feature type="domain" description="Mur ligase C-terminal" evidence="11">
    <location>
        <begin position="294"/>
        <end position="417"/>
    </location>
</feature>
<feature type="binding site" evidence="9">
    <location>
        <position position="149"/>
    </location>
    <ligand>
        <name>UDP-N-acetyl-alpha-D-muramoyl-L-alanyl-D-glutamate</name>
        <dbReference type="ChEBI" id="CHEBI:83900"/>
    </ligand>
</feature>
<feature type="binding site" evidence="9">
    <location>
        <position position="338"/>
    </location>
    <ligand>
        <name>meso-2,6-diaminopimelate</name>
        <dbReference type="ChEBI" id="CHEBI:57791"/>
    </ligand>
</feature>
<dbReference type="SUPFAM" id="SSF53244">
    <property type="entry name" value="MurD-like peptide ligases, peptide-binding domain"/>
    <property type="match status" value="1"/>
</dbReference>
<name>A0A6J4D1U5_9HELI</name>
<accession>A0A6J4D1U5</accession>
<dbReference type="OrthoDB" id="9800958at2"/>
<keyword evidence="4 9" id="KW-0547">Nucleotide-binding</keyword>
<evidence type="ECO:0000259" key="11">
    <source>
        <dbReference type="Pfam" id="PF02875"/>
    </source>
</evidence>
<dbReference type="GO" id="GO:0071555">
    <property type="term" value="P:cell wall organization"/>
    <property type="evidence" value="ECO:0007669"/>
    <property type="project" value="UniProtKB-KW"/>
</dbReference>
<evidence type="ECO:0000256" key="3">
    <source>
        <dbReference type="ARBA" id="ARBA00022598"/>
    </source>
</evidence>
<keyword evidence="9" id="KW-0460">Magnesium</keyword>
<protein>
    <recommendedName>
        <fullName evidence="9">UDP-N-acetylmuramoyl-L-alanyl-D-glutamate--2,6-diaminopimelate ligase</fullName>
        <ecNumber evidence="9">6.3.2.13</ecNumber>
    </recommendedName>
    <alternativeName>
        <fullName evidence="9">Meso-A2pm-adding enzyme</fullName>
    </alternativeName>
    <alternativeName>
        <fullName evidence="9">Meso-diaminopimelate-adding enzyme</fullName>
    </alternativeName>
    <alternativeName>
        <fullName evidence="9">UDP-MurNAc-L-Ala-D-Glu:meso-diaminopimelate ligase</fullName>
    </alternativeName>
    <alternativeName>
        <fullName evidence="9">UDP-MurNAc-tripeptide synthetase</fullName>
    </alternativeName>
    <alternativeName>
        <fullName evidence="9">UDP-N-acetylmuramyl-tripeptide synthetase</fullName>
    </alternativeName>
</protein>
<comment type="pathway">
    <text evidence="9 10">Cell wall biogenesis; peptidoglycan biosynthesis.</text>
</comment>
<evidence type="ECO:0000256" key="7">
    <source>
        <dbReference type="ARBA" id="ARBA00022984"/>
    </source>
</evidence>
<proteinExistence type="inferred from homology"/>
<dbReference type="GO" id="GO:0051301">
    <property type="term" value="P:cell division"/>
    <property type="evidence" value="ECO:0007669"/>
    <property type="project" value="UniProtKB-KW"/>
</dbReference>
<evidence type="ECO:0000313" key="13">
    <source>
        <dbReference type="EMBL" id="BCD70760.1"/>
    </source>
</evidence>
<dbReference type="Pfam" id="PF08245">
    <property type="entry name" value="Mur_ligase_M"/>
    <property type="match status" value="1"/>
</dbReference>
<comment type="caution">
    <text evidence="9">Lacks conserved residue(s) required for the propagation of feature annotation.</text>
</comment>
<evidence type="ECO:0000313" key="14">
    <source>
        <dbReference type="Proteomes" id="UP000317935"/>
    </source>
</evidence>
<dbReference type="InterPro" id="IPR036615">
    <property type="entry name" value="Mur_ligase_C_dom_sf"/>
</dbReference>
<feature type="binding site" evidence="9">
    <location>
        <position position="20"/>
    </location>
    <ligand>
        <name>UDP-N-acetyl-alpha-D-muramoyl-L-alanyl-D-glutamate</name>
        <dbReference type="ChEBI" id="CHEBI:83900"/>
    </ligand>
</feature>
<dbReference type="Proteomes" id="UP000317935">
    <property type="component" value="Chromosome"/>
</dbReference>
<evidence type="ECO:0000256" key="1">
    <source>
        <dbReference type="ARBA" id="ARBA00005898"/>
    </source>
</evidence>
<dbReference type="EMBL" id="AP019774">
    <property type="protein sequence ID" value="BCD70760.1"/>
    <property type="molecule type" value="Genomic_DNA"/>
</dbReference>
<dbReference type="Gene3D" id="3.90.190.20">
    <property type="entry name" value="Mur ligase, C-terminal domain"/>
    <property type="match status" value="1"/>
</dbReference>
<gene>
    <name evidence="9 13" type="primary">murE</name>
    <name evidence="13" type="ORF">SNTW_14050</name>
</gene>
<dbReference type="NCBIfam" id="TIGR01085">
    <property type="entry name" value="murE"/>
    <property type="match status" value="1"/>
</dbReference>
<evidence type="ECO:0000256" key="9">
    <source>
        <dbReference type="HAMAP-Rule" id="MF_00208"/>
    </source>
</evidence>
<feature type="binding site" evidence="9">
    <location>
        <position position="141"/>
    </location>
    <ligand>
        <name>UDP-N-acetyl-alpha-D-muramoyl-L-alanyl-D-glutamate</name>
        <dbReference type="ChEBI" id="CHEBI:83900"/>
    </ligand>
</feature>
<dbReference type="GO" id="GO:0005737">
    <property type="term" value="C:cytoplasm"/>
    <property type="evidence" value="ECO:0007669"/>
    <property type="project" value="UniProtKB-SubCell"/>
</dbReference>
<keyword evidence="2 9" id="KW-0963">Cytoplasm</keyword>
<feature type="binding site" evidence="9">
    <location>
        <position position="415"/>
    </location>
    <ligand>
        <name>meso-2,6-diaminopimelate</name>
        <dbReference type="ChEBI" id="CHEBI:57791"/>
    </ligand>
</feature>
<keyword evidence="7 9" id="KW-0573">Peptidoglycan synthesis</keyword>
<comment type="function">
    <text evidence="9">Catalyzes the addition of meso-diaminopimelic acid to the nucleotide precursor UDP-N-acetylmuramoyl-L-alanyl-D-glutamate (UMAG) in the biosynthesis of bacterial cell-wall peptidoglycan.</text>
</comment>
<dbReference type="GO" id="GO:0008765">
    <property type="term" value="F:UDP-N-acetylmuramoylalanyl-D-glutamate-2,6-diaminopimelate ligase activity"/>
    <property type="evidence" value="ECO:0007669"/>
    <property type="project" value="UniProtKB-UniRule"/>
</dbReference>
<dbReference type="InterPro" id="IPR013221">
    <property type="entry name" value="Mur_ligase_cen"/>
</dbReference>
<dbReference type="AlphaFoldDB" id="A0A6J4D1U5"/>
<keyword evidence="8 9" id="KW-0961">Cell wall biogenesis/degradation</keyword>
<dbReference type="GO" id="GO:0005524">
    <property type="term" value="F:ATP binding"/>
    <property type="evidence" value="ECO:0007669"/>
    <property type="project" value="UniProtKB-UniRule"/>
</dbReference>
<feature type="binding site" evidence="9">
    <location>
        <position position="147"/>
    </location>
    <ligand>
        <name>UDP-N-acetyl-alpha-D-muramoyl-L-alanyl-D-glutamate</name>
        <dbReference type="ChEBI" id="CHEBI:83900"/>
    </ligand>
</feature>
<evidence type="ECO:0000259" key="12">
    <source>
        <dbReference type="Pfam" id="PF08245"/>
    </source>
</evidence>
<dbReference type="GeneID" id="56928986"/>
<comment type="similarity">
    <text evidence="1 9">Belongs to the MurCDEF family. MurE subfamily.</text>
</comment>
<dbReference type="UniPathway" id="UPA00219"/>
<feature type="binding site" evidence="9">
    <location>
        <begin position="71"/>
        <end position="77"/>
    </location>
    <ligand>
        <name>ATP</name>
        <dbReference type="ChEBI" id="CHEBI:30616"/>
    </ligand>
</feature>
<keyword evidence="9 10" id="KW-0132">Cell division</keyword>
<comment type="cofactor">
    <cofactor evidence="9">
        <name>Mg(2+)</name>
        <dbReference type="ChEBI" id="CHEBI:18420"/>
    </cofactor>
</comment>
<feature type="domain" description="Mur ligase central" evidence="12">
    <location>
        <begin position="69"/>
        <end position="270"/>
    </location>
</feature>
<dbReference type="HAMAP" id="MF_00208">
    <property type="entry name" value="MurE"/>
    <property type="match status" value="1"/>
</dbReference>
<keyword evidence="3 9" id="KW-0436">Ligase</keyword>
<dbReference type="NCBIfam" id="NF001126">
    <property type="entry name" value="PRK00139.1-4"/>
    <property type="match status" value="1"/>
</dbReference>
<dbReference type="GO" id="GO:0009252">
    <property type="term" value="P:peptidoglycan biosynthetic process"/>
    <property type="evidence" value="ECO:0007669"/>
    <property type="project" value="UniProtKB-UniRule"/>
</dbReference>
<feature type="short sequence motif" description="Meso-diaminopimelate recognition motif" evidence="9">
    <location>
        <begin position="362"/>
        <end position="365"/>
    </location>
</feature>
<keyword evidence="5 9" id="KW-0067">ATP-binding</keyword>
<dbReference type="GO" id="GO:0004326">
    <property type="term" value="F:tetrahydrofolylpolyglutamate synthase activity"/>
    <property type="evidence" value="ECO:0007669"/>
    <property type="project" value="InterPro"/>
</dbReference>
<dbReference type="InterPro" id="IPR036565">
    <property type="entry name" value="Mur-like_cat_sf"/>
</dbReference>
<evidence type="ECO:0000256" key="5">
    <source>
        <dbReference type="ARBA" id="ARBA00022840"/>
    </source>
</evidence>
<dbReference type="GO" id="GO:0008360">
    <property type="term" value="P:regulation of cell shape"/>
    <property type="evidence" value="ECO:0007669"/>
    <property type="project" value="UniProtKB-KW"/>
</dbReference>
<keyword evidence="6 9" id="KW-0133">Cell shape</keyword>
<dbReference type="Gene3D" id="3.40.1190.10">
    <property type="entry name" value="Mur-like, catalytic domain"/>
    <property type="match status" value="1"/>
</dbReference>
<dbReference type="InterPro" id="IPR005761">
    <property type="entry name" value="UDP-N-AcMur-Glu-dNH2Pim_ligase"/>
</dbReference>
<evidence type="ECO:0000256" key="8">
    <source>
        <dbReference type="ARBA" id="ARBA00023316"/>
    </source>
</evidence>
<dbReference type="EC" id="6.3.2.13" evidence="9"/>
<evidence type="ECO:0000256" key="4">
    <source>
        <dbReference type="ARBA" id="ARBA00022741"/>
    </source>
</evidence>
<dbReference type="Pfam" id="PF02875">
    <property type="entry name" value="Mur_ligase_C"/>
    <property type="match status" value="1"/>
</dbReference>
<evidence type="ECO:0000256" key="10">
    <source>
        <dbReference type="RuleBase" id="RU004135"/>
    </source>
</evidence>
<dbReference type="InterPro" id="IPR018109">
    <property type="entry name" value="Folylpolyglutamate_synth_CS"/>
</dbReference>
<organism evidence="13 14">
    <name type="scientific">Helicobacter suis</name>
    <dbReference type="NCBI Taxonomy" id="104628"/>
    <lineage>
        <taxon>Bacteria</taxon>
        <taxon>Pseudomonadati</taxon>
        <taxon>Campylobacterota</taxon>
        <taxon>Epsilonproteobacteria</taxon>
        <taxon>Campylobacterales</taxon>
        <taxon>Helicobacteraceae</taxon>
        <taxon>Helicobacter</taxon>
    </lineage>
</organism>
<comment type="PTM">
    <text evidence="9">Carboxylation is probably crucial for Mg(2+) binding and, consequently, for the gamma-phosphate positioning of ATP.</text>
</comment>
<keyword evidence="9 10" id="KW-0131">Cell cycle</keyword>
<dbReference type="PANTHER" id="PTHR23135">
    <property type="entry name" value="MUR LIGASE FAMILY MEMBER"/>
    <property type="match status" value="1"/>
</dbReference>
<dbReference type="InterPro" id="IPR004101">
    <property type="entry name" value="Mur_ligase_C"/>
</dbReference>
<dbReference type="PANTHER" id="PTHR23135:SF4">
    <property type="entry name" value="UDP-N-ACETYLMURAMOYL-L-ALANYL-D-GLUTAMATE--2,6-DIAMINOPIMELATE LIGASE MURE HOMOLOG, CHLOROPLASTIC"/>
    <property type="match status" value="1"/>
</dbReference>
<feature type="binding site" evidence="9">
    <location>
        <begin position="362"/>
        <end position="365"/>
    </location>
    <ligand>
        <name>meso-2,6-diaminopimelate</name>
        <dbReference type="ChEBI" id="CHEBI:57791"/>
    </ligand>
</feature>
<dbReference type="PROSITE" id="PS01011">
    <property type="entry name" value="FOLYLPOLYGLU_SYNT_1"/>
    <property type="match status" value="1"/>
</dbReference>
<sequence length="446" mass="50450">MKISKEIQIGRCFTHLSDDTRELDQDTLLVQTPTNTRFVQQYLQEHRVPCIHAKELKKYFNTDVRIIGITGTNGKTTTASLIYSLLLDLGYSCALLGTRGFFFNDSCLKQKGLTTPSLLEVYANIEQATNRGAHYFVMEVSSHAINQERILGLDFSAKVITNITSDHLDYHGNLEEYRRVKNAFLSDESLKIINRDDAFVRFNPKNAYGYAIEHKTHLSVNAYSLQGLSAHICFTEKPGRYQNSEFEEGLLYSPLVGRHNLYNLLAGILCVKLLTKKSLKTLCDLIPHFLGVKGRMEVVHEQPLVIVDFAHTADGFEQIFNSFKTRKIKALFGAGGNRDKSKRPLMGAIACKYASKVYITSDNPRYEEPMAIMQDILVGIAVEKRDKVILEIDRYKAICLALQELKSDEILLILGKGDESVQIIGDKTIPFDDTEVVKTYFKDRGL</sequence>
<dbReference type="RefSeq" id="WP_006564513.1">
    <property type="nucleotide sequence ID" value="NZ_AP019774.1"/>
</dbReference>
<evidence type="ECO:0000256" key="6">
    <source>
        <dbReference type="ARBA" id="ARBA00022960"/>
    </source>
</evidence>
<evidence type="ECO:0000256" key="2">
    <source>
        <dbReference type="ARBA" id="ARBA00022490"/>
    </source>
</evidence>
<dbReference type="SUPFAM" id="SSF53623">
    <property type="entry name" value="MurD-like peptide ligases, catalytic domain"/>
    <property type="match status" value="1"/>
</dbReference>
<reference evidence="13 14" key="1">
    <citation type="submission" date="2019-06" db="EMBL/GenBank/DDBJ databases">
        <title>Complete genome sequence of Helicobacter suis SNTW101c.</title>
        <authorList>
            <person name="Rimbara E."/>
            <person name="Suzuki M."/>
            <person name="Matsui H."/>
            <person name="Nakamura M."/>
            <person name="Mori S."/>
            <person name="Shibayama K."/>
        </authorList>
    </citation>
    <scope>NUCLEOTIDE SEQUENCE [LARGE SCALE GENOMIC DNA]</scope>
    <source>
        <strain evidence="13 14">SNTW101c</strain>
    </source>
</reference>
<comment type="subcellular location">
    <subcellularLocation>
        <location evidence="9 10">Cytoplasm</location>
    </subcellularLocation>
</comment>
<dbReference type="GO" id="GO:0000287">
    <property type="term" value="F:magnesium ion binding"/>
    <property type="evidence" value="ECO:0007669"/>
    <property type="project" value="UniProtKB-UniRule"/>
</dbReference>
<feature type="binding site" evidence="9">
    <location>
        <begin position="114"/>
        <end position="115"/>
    </location>
    <ligand>
        <name>UDP-N-acetyl-alpha-D-muramoyl-L-alanyl-D-glutamate</name>
        <dbReference type="ChEBI" id="CHEBI:83900"/>
    </ligand>
</feature>
<comment type="catalytic activity">
    <reaction evidence="9">
        <text>UDP-N-acetyl-alpha-D-muramoyl-L-alanyl-D-glutamate + meso-2,6-diaminopimelate + ATP = UDP-N-acetyl-alpha-D-muramoyl-L-alanyl-gamma-D-glutamyl-meso-2,6-diaminopimelate + ADP + phosphate + H(+)</text>
        <dbReference type="Rhea" id="RHEA:23676"/>
        <dbReference type="ChEBI" id="CHEBI:15378"/>
        <dbReference type="ChEBI" id="CHEBI:30616"/>
        <dbReference type="ChEBI" id="CHEBI:43474"/>
        <dbReference type="ChEBI" id="CHEBI:57791"/>
        <dbReference type="ChEBI" id="CHEBI:83900"/>
        <dbReference type="ChEBI" id="CHEBI:83905"/>
        <dbReference type="ChEBI" id="CHEBI:456216"/>
        <dbReference type="EC" id="6.3.2.13"/>
    </reaction>
</comment>
<feature type="modified residue" description="N6-carboxylysine" evidence="9">
    <location>
        <position position="181"/>
    </location>
</feature>
<feature type="binding site" evidence="9">
    <location>
        <position position="419"/>
    </location>
    <ligand>
        <name>meso-2,6-diaminopimelate</name>
        <dbReference type="ChEBI" id="CHEBI:57791"/>
    </ligand>
</feature>